<dbReference type="SUPFAM" id="SSF52540">
    <property type="entry name" value="P-loop containing nucleoside triphosphate hydrolases"/>
    <property type="match status" value="1"/>
</dbReference>
<dbReference type="GO" id="GO:0016301">
    <property type="term" value="F:kinase activity"/>
    <property type="evidence" value="ECO:0007669"/>
    <property type="project" value="UniProtKB-KW"/>
</dbReference>
<accession>A0ABV1HC23</accession>
<dbReference type="InterPro" id="IPR027417">
    <property type="entry name" value="P-loop_NTPase"/>
</dbReference>
<dbReference type="RefSeq" id="WP_353530378.1">
    <property type="nucleotide sequence ID" value="NZ_JBBMEX010000004.1"/>
</dbReference>
<evidence type="ECO:0000313" key="1">
    <source>
        <dbReference type="EMBL" id="MEQ2557265.1"/>
    </source>
</evidence>
<keyword evidence="2" id="KW-1185">Reference proteome</keyword>
<proteinExistence type="predicted"/>
<comment type="caution">
    <text evidence="1">The sequence shown here is derived from an EMBL/GenBank/DDBJ whole genome shotgun (WGS) entry which is preliminary data.</text>
</comment>
<dbReference type="Gene3D" id="3.40.50.300">
    <property type="entry name" value="P-loop containing nucleotide triphosphate hydrolases"/>
    <property type="match status" value="1"/>
</dbReference>
<evidence type="ECO:0000313" key="2">
    <source>
        <dbReference type="Proteomes" id="UP001454489"/>
    </source>
</evidence>
<reference evidence="1 2" key="1">
    <citation type="submission" date="2024-03" db="EMBL/GenBank/DDBJ databases">
        <title>Human intestinal bacterial collection.</title>
        <authorList>
            <person name="Pauvert C."/>
            <person name="Hitch T.C.A."/>
            <person name="Clavel T."/>
        </authorList>
    </citation>
    <scope>NUCLEOTIDE SEQUENCE [LARGE SCALE GENOMIC DNA]</scope>
    <source>
        <strain evidence="1 2">CLA-AA-H185</strain>
    </source>
</reference>
<name>A0ABV1HC23_9FIRM</name>
<dbReference type="Pfam" id="PF02283">
    <property type="entry name" value="CobU"/>
    <property type="match status" value="1"/>
</dbReference>
<protein>
    <submittedName>
        <fullName evidence="1">Bifunctional adenosylcobinamide kinase/adenosylcobinamide-phosphate guanylyltransferase</fullName>
    </submittedName>
</protein>
<dbReference type="GO" id="GO:0016779">
    <property type="term" value="F:nucleotidyltransferase activity"/>
    <property type="evidence" value="ECO:0007669"/>
    <property type="project" value="UniProtKB-KW"/>
</dbReference>
<keyword evidence="1" id="KW-0418">Kinase</keyword>
<sequence>MKLIIGGYSQGKLNYTLRKIGEKEYRICDGTLLDDIKSDTEEADSTNTIVIINHLHTFIKTSMQRGENPKESILDFITKYPDCILISDEIGNGIVPMDAFEREYREQTGRILIELAKEAEEVIRVICGIGQKIK</sequence>
<organism evidence="1 2">
    <name type="scientific">Maccoyibacter intestinihominis</name>
    <dbReference type="NCBI Taxonomy" id="3133499"/>
    <lineage>
        <taxon>Bacteria</taxon>
        <taxon>Bacillati</taxon>
        <taxon>Bacillota</taxon>
        <taxon>Clostridia</taxon>
        <taxon>Lachnospirales</taxon>
        <taxon>Lachnospiraceae</taxon>
        <taxon>Maccoyibacter</taxon>
    </lineage>
</organism>
<keyword evidence="1" id="KW-0808">Transferase</keyword>
<dbReference type="Proteomes" id="UP001454489">
    <property type="component" value="Unassembled WGS sequence"/>
</dbReference>
<dbReference type="InterPro" id="IPR003203">
    <property type="entry name" value="CobU/CobP"/>
</dbReference>
<dbReference type="EMBL" id="JBBMEX010000004">
    <property type="protein sequence ID" value="MEQ2557265.1"/>
    <property type="molecule type" value="Genomic_DNA"/>
</dbReference>
<keyword evidence="1" id="KW-0548">Nucleotidyltransferase</keyword>
<gene>
    <name evidence="1" type="ORF">WMO43_05150</name>
</gene>